<evidence type="ECO:0000256" key="1">
    <source>
        <dbReference type="SAM" id="MobiDB-lite"/>
    </source>
</evidence>
<protein>
    <submittedName>
        <fullName evidence="2">Uncharacterized protein</fullName>
    </submittedName>
</protein>
<organism evidence="2 3">
    <name type="scientific">Portunus trituberculatus</name>
    <name type="common">Swimming crab</name>
    <name type="synonym">Neptunus trituberculatus</name>
    <dbReference type="NCBI Taxonomy" id="210409"/>
    <lineage>
        <taxon>Eukaryota</taxon>
        <taxon>Metazoa</taxon>
        <taxon>Ecdysozoa</taxon>
        <taxon>Arthropoda</taxon>
        <taxon>Crustacea</taxon>
        <taxon>Multicrustacea</taxon>
        <taxon>Malacostraca</taxon>
        <taxon>Eumalacostraca</taxon>
        <taxon>Eucarida</taxon>
        <taxon>Decapoda</taxon>
        <taxon>Pleocyemata</taxon>
        <taxon>Brachyura</taxon>
        <taxon>Eubrachyura</taxon>
        <taxon>Portunoidea</taxon>
        <taxon>Portunidae</taxon>
        <taxon>Portuninae</taxon>
        <taxon>Portunus</taxon>
    </lineage>
</organism>
<proteinExistence type="predicted"/>
<feature type="region of interest" description="Disordered" evidence="1">
    <location>
        <begin position="1"/>
        <end position="23"/>
    </location>
</feature>
<feature type="compositionally biased region" description="Basic and acidic residues" evidence="1">
    <location>
        <begin position="1"/>
        <end position="16"/>
    </location>
</feature>
<accession>A0A5B7HER2</accession>
<reference evidence="2 3" key="1">
    <citation type="submission" date="2019-05" db="EMBL/GenBank/DDBJ databases">
        <title>Another draft genome of Portunus trituberculatus and its Hox gene families provides insights of decapod evolution.</title>
        <authorList>
            <person name="Jeong J.-H."/>
            <person name="Song I."/>
            <person name="Kim S."/>
            <person name="Choi T."/>
            <person name="Kim D."/>
            <person name="Ryu S."/>
            <person name="Kim W."/>
        </authorList>
    </citation>
    <scope>NUCLEOTIDE SEQUENCE [LARGE SCALE GENOMIC DNA]</scope>
    <source>
        <tissue evidence="2">Muscle</tissue>
    </source>
</reference>
<keyword evidence="3" id="KW-1185">Reference proteome</keyword>
<comment type="caution">
    <text evidence="2">The sequence shown here is derived from an EMBL/GenBank/DDBJ whole genome shotgun (WGS) entry which is preliminary data.</text>
</comment>
<dbReference type="EMBL" id="VSRR010029705">
    <property type="protein sequence ID" value="MPC69602.1"/>
    <property type="molecule type" value="Genomic_DNA"/>
</dbReference>
<dbReference type="Proteomes" id="UP000324222">
    <property type="component" value="Unassembled WGS sequence"/>
</dbReference>
<sequence length="69" mass="7629">MRKQREANDSKYESKSPLRMQASVRGRVQPELSSLSATISDIVKKIEFVGIALTDFTAVSRAMAHCSVT</sequence>
<name>A0A5B7HER2_PORTR</name>
<evidence type="ECO:0000313" key="2">
    <source>
        <dbReference type="EMBL" id="MPC69602.1"/>
    </source>
</evidence>
<evidence type="ECO:0000313" key="3">
    <source>
        <dbReference type="Proteomes" id="UP000324222"/>
    </source>
</evidence>
<gene>
    <name evidence="2" type="ORF">E2C01_063832</name>
</gene>
<dbReference type="AlphaFoldDB" id="A0A5B7HER2"/>